<proteinExistence type="predicted"/>
<name>A0AA38VQ12_9PEZI</name>
<gene>
    <name evidence="1" type="ORF">NKR19_g7583</name>
</gene>
<comment type="caution">
    <text evidence="1">The sequence shown here is derived from an EMBL/GenBank/DDBJ whole genome shotgun (WGS) entry which is preliminary data.</text>
</comment>
<evidence type="ECO:0000313" key="2">
    <source>
        <dbReference type="Proteomes" id="UP001174691"/>
    </source>
</evidence>
<protein>
    <submittedName>
        <fullName evidence="1">Uncharacterized protein</fullName>
    </submittedName>
</protein>
<dbReference type="EMBL" id="JANBVN010000135">
    <property type="protein sequence ID" value="KAJ9139055.1"/>
    <property type="molecule type" value="Genomic_DNA"/>
</dbReference>
<evidence type="ECO:0000313" key="1">
    <source>
        <dbReference type="EMBL" id="KAJ9139055.1"/>
    </source>
</evidence>
<reference evidence="1" key="1">
    <citation type="submission" date="2022-07" db="EMBL/GenBank/DDBJ databases">
        <title>Fungi with potential for degradation of polypropylene.</title>
        <authorList>
            <person name="Gostincar C."/>
        </authorList>
    </citation>
    <scope>NUCLEOTIDE SEQUENCE</scope>
    <source>
        <strain evidence="1">EXF-13287</strain>
    </source>
</reference>
<organism evidence="1 2">
    <name type="scientific">Coniochaeta hoffmannii</name>
    <dbReference type="NCBI Taxonomy" id="91930"/>
    <lineage>
        <taxon>Eukaryota</taxon>
        <taxon>Fungi</taxon>
        <taxon>Dikarya</taxon>
        <taxon>Ascomycota</taxon>
        <taxon>Pezizomycotina</taxon>
        <taxon>Sordariomycetes</taxon>
        <taxon>Sordariomycetidae</taxon>
        <taxon>Coniochaetales</taxon>
        <taxon>Coniochaetaceae</taxon>
        <taxon>Coniochaeta</taxon>
    </lineage>
</organism>
<keyword evidence="2" id="KW-1185">Reference proteome</keyword>
<sequence>MHTYLATGYLSIEPDLRTRHVSLAGFISAFRSQDFDLFPQRTCLSRQSIDDRKTCMDLHSIEGVWEPAPSGYDFSQEEEKEHKTKLAKAKKIKTYNIRDSPVVTHPSTSLTITSLSIGRADGIPSFLVSVVHRWWGSVGRNVKVTKMDTFVHRFLTAARGQ</sequence>
<accession>A0AA38VQ12</accession>
<dbReference type="Proteomes" id="UP001174691">
    <property type="component" value="Unassembled WGS sequence"/>
</dbReference>
<dbReference type="AlphaFoldDB" id="A0AA38VQ12"/>